<dbReference type="RefSeq" id="WP_166848864.1">
    <property type="nucleotide sequence ID" value="NZ_JAAONY010000001.1"/>
</dbReference>
<dbReference type="InterPro" id="IPR053717">
    <property type="entry name" value="MerB_lyase_sf"/>
</dbReference>
<accession>A0A7X0JS59</accession>
<sequence length="227" mass="26266">MELNHSSLHFFIMSEIVNQGYAPKIDDIKQAFNKTESEIVDALHALQDYHGVVLHPQSSEVWVMHPFSTAPTNFWIESKSGSWWGNCAWCSLGAAALLQQDLTITTTLGGESKQTVIEIIDGKIVNDNLFVHFPIPMAKAWDNVTFTCSTMLMFESKEDVEDWCRRHSISMGDVQAINKIWEFSKVWYGKHLDQDWTKWSVEDAKKIFNRFELDHSIWQLPTHNERF</sequence>
<gene>
    <name evidence="1" type="ORF">HNR48_001585</name>
</gene>
<dbReference type="Pfam" id="PF03243">
    <property type="entry name" value="MerB"/>
    <property type="match status" value="1"/>
</dbReference>
<dbReference type="Proteomes" id="UP000528457">
    <property type="component" value="Unassembled WGS sequence"/>
</dbReference>
<name>A0A7X0JS59_9GAMM</name>
<dbReference type="AlphaFoldDB" id="A0A7X0JS59"/>
<reference evidence="1 2" key="1">
    <citation type="submission" date="2020-08" db="EMBL/GenBank/DDBJ databases">
        <title>Genomic Encyclopedia of Type Strains, Phase IV (KMG-IV): sequencing the most valuable type-strain genomes for metagenomic binning, comparative biology and taxonomic classification.</title>
        <authorList>
            <person name="Goeker M."/>
        </authorList>
    </citation>
    <scope>NUCLEOTIDE SEQUENCE [LARGE SCALE GENOMIC DNA]</scope>
    <source>
        <strain evidence="1 2">DSM 22368</strain>
    </source>
</reference>
<dbReference type="GO" id="GO:0018836">
    <property type="term" value="F:alkylmercury lyase activity"/>
    <property type="evidence" value="ECO:0007669"/>
    <property type="project" value="InterPro"/>
</dbReference>
<evidence type="ECO:0008006" key="3">
    <source>
        <dbReference type="Google" id="ProtNLM"/>
    </source>
</evidence>
<dbReference type="InParanoid" id="A0A7X0JS59"/>
<organism evidence="1 2">
    <name type="scientific">Pseudoteredinibacter isoporae</name>
    <dbReference type="NCBI Taxonomy" id="570281"/>
    <lineage>
        <taxon>Bacteria</taxon>
        <taxon>Pseudomonadati</taxon>
        <taxon>Pseudomonadota</taxon>
        <taxon>Gammaproteobacteria</taxon>
        <taxon>Cellvibrionales</taxon>
        <taxon>Cellvibrionaceae</taxon>
        <taxon>Pseudoteredinibacter</taxon>
    </lineage>
</organism>
<proteinExistence type="predicted"/>
<dbReference type="Gene3D" id="3.30.450.410">
    <property type="match status" value="1"/>
</dbReference>
<dbReference type="EMBL" id="JACHHT010000001">
    <property type="protein sequence ID" value="MBB6521307.1"/>
    <property type="molecule type" value="Genomic_DNA"/>
</dbReference>
<evidence type="ECO:0000313" key="2">
    <source>
        <dbReference type="Proteomes" id="UP000528457"/>
    </source>
</evidence>
<dbReference type="InterPro" id="IPR004927">
    <property type="entry name" value="MerB"/>
</dbReference>
<comment type="caution">
    <text evidence="1">The sequence shown here is derived from an EMBL/GenBank/DDBJ whole genome shotgun (WGS) entry which is preliminary data.</text>
</comment>
<dbReference type="SUPFAM" id="SSF160387">
    <property type="entry name" value="NosL/MerB-like"/>
    <property type="match status" value="1"/>
</dbReference>
<protein>
    <recommendedName>
        <fullName evidence="3">Alkylmercury lyase</fullName>
    </recommendedName>
</protein>
<keyword evidence="2" id="KW-1185">Reference proteome</keyword>
<evidence type="ECO:0000313" key="1">
    <source>
        <dbReference type="EMBL" id="MBB6521307.1"/>
    </source>
</evidence>